<dbReference type="PANTHER" id="PTHR41700:SF1">
    <property type="entry name" value="N-ACETYLTRANSFERASE DOMAIN-CONTAINING PROTEIN"/>
    <property type="match status" value="1"/>
</dbReference>
<organism evidence="2 3">
    <name type="scientific">Deinococcus enclensis</name>
    <dbReference type="NCBI Taxonomy" id="1049582"/>
    <lineage>
        <taxon>Bacteria</taxon>
        <taxon>Thermotogati</taxon>
        <taxon>Deinococcota</taxon>
        <taxon>Deinococci</taxon>
        <taxon>Deinococcales</taxon>
        <taxon>Deinococcaceae</taxon>
        <taxon>Deinococcus</taxon>
    </lineage>
</organism>
<dbReference type="PROSITE" id="PS51186">
    <property type="entry name" value="GNAT"/>
    <property type="match status" value="1"/>
</dbReference>
<dbReference type="CDD" id="cd04301">
    <property type="entry name" value="NAT_SF"/>
    <property type="match status" value="1"/>
</dbReference>
<dbReference type="Pfam" id="PF00583">
    <property type="entry name" value="Acetyltransf_1"/>
    <property type="match status" value="1"/>
</dbReference>
<evidence type="ECO:0000313" key="2">
    <source>
        <dbReference type="EMBL" id="MDP9765686.1"/>
    </source>
</evidence>
<dbReference type="InterPro" id="IPR038764">
    <property type="entry name" value="GNAT_N_AcTrfase_prd"/>
</dbReference>
<dbReference type="RefSeq" id="WP_307468028.1">
    <property type="nucleotide sequence ID" value="NZ_JAURUR010000014.1"/>
</dbReference>
<protein>
    <submittedName>
        <fullName evidence="2">GNAT superfamily acetyltransferase</fullName>
    </submittedName>
</protein>
<dbReference type="InterPro" id="IPR000182">
    <property type="entry name" value="GNAT_dom"/>
</dbReference>
<dbReference type="PANTHER" id="PTHR41700">
    <property type="entry name" value="GCN5-RELATED N-ACETYLTRANSFERASE"/>
    <property type="match status" value="1"/>
</dbReference>
<sequence>MTPRTPALTLRELHGPAELTQAEDLQFLVWGGSERDVFPRDALRALEHIGGLVAGALHGTQLVGLVVGLPTAQPHVQHSHLLAVHPDWRGSGLALQLKAHQRDWCAARGVTRIEWTYDPLRALNAHFNIHRLGAAAHTYLDDFYGEMGGINAGLPSDRLVAAWTPAVLPARHPDPASLPAVNDSVTGTLHGSFPEGNGLALHVPPDLTGLLTHAPAQALHWREQTREAFHVLFSAGYQVTDFLRGERPAYILTRQAAPPVPTELPAPLLNGPLAHDPH</sequence>
<feature type="domain" description="N-acetyltransferase" evidence="1">
    <location>
        <begin position="8"/>
        <end position="157"/>
    </location>
</feature>
<dbReference type="Gene3D" id="3.40.630.30">
    <property type="match status" value="1"/>
</dbReference>
<keyword evidence="3" id="KW-1185">Reference proteome</keyword>
<proteinExistence type="predicted"/>
<dbReference type="Proteomes" id="UP001232163">
    <property type="component" value="Unassembled WGS sequence"/>
</dbReference>
<dbReference type="InterPro" id="IPR016181">
    <property type="entry name" value="Acyl_CoA_acyltransferase"/>
</dbReference>
<evidence type="ECO:0000313" key="3">
    <source>
        <dbReference type="Proteomes" id="UP001232163"/>
    </source>
</evidence>
<dbReference type="SUPFAM" id="SSF55729">
    <property type="entry name" value="Acyl-CoA N-acyltransferases (Nat)"/>
    <property type="match status" value="1"/>
</dbReference>
<reference evidence="2 3" key="1">
    <citation type="submission" date="2023-07" db="EMBL/GenBank/DDBJ databases">
        <title>Genomic Encyclopedia of Type Strains, Phase IV (KMG-IV): sequencing the most valuable type-strain genomes for metagenomic binning, comparative biology and taxonomic classification.</title>
        <authorList>
            <person name="Goeker M."/>
        </authorList>
    </citation>
    <scope>NUCLEOTIDE SEQUENCE [LARGE SCALE GENOMIC DNA]</scope>
    <source>
        <strain evidence="2 3">NIO-1023</strain>
    </source>
</reference>
<gene>
    <name evidence="2" type="ORF">QO006_003141</name>
</gene>
<dbReference type="EMBL" id="JAURUR010000014">
    <property type="protein sequence ID" value="MDP9765686.1"/>
    <property type="molecule type" value="Genomic_DNA"/>
</dbReference>
<evidence type="ECO:0000259" key="1">
    <source>
        <dbReference type="PROSITE" id="PS51186"/>
    </source>
</evidence>
<accession>A0ABT9MGU8</accession>
<comment type="caution">
    <text evidence="2">The sequence shown here is derived from an EMBL/GenBank/DDBJ whole genome shotgun (WGS) entry which is preliminary data.</text>
</comment>
<name>A0ABT9MGU8_9DEIO</name>